<dbReference type="SUPFAM" id="SSF56524">
    <property type="entry name" value="Oxidoreductase molybdopterin-binding domain"/>
    <property type="match status" value="1"/>
</dbReference>
<feature type="transmembrane region" description="Helical" evidence="2">
    <location>
        <begin position="65"/>
        <end position="85"/>
    </location>
</feature>
<dbReference type="PANTHER" id="PTHR19372">
    <property type="entry name" value="SULFITE REDUCTASE"/>
    <property type="match status" value="1"/>
</dbReference>
<dbReference type="PANTHER" id="PTHR19372:SF7">
    <property type="entry name" value="SULFITE OXIDASE, MITOCHONDRIAL"/>
    <property type="match status" value="1"/>
</dbReference>
<keyword evidence="2" id="KW-0472">Membrane</keyword>
<dbReference type="RefSeq" id="WP_068013041.1">
    <property type="nucleotide sequence ID" value="NZ_QQAZ01000003.1"/>
</dbReference>
<reference evidence="4 5" key="1">
    <citation type="submission" date="2018-07" db="EMBL/GenBank/DDBJ databases">
        <title>Genomic Encyclopedia of Type Strains, Phase IV (KMG-IV): sequencing the most valuable type-strain genomes for metagenomic binning, comparative biology and taxonomic classification.</title>
        <authorList>
            <person name="Goeker M."/>
        </authorList>
    </citation>
    <scope>NUCLEOTIDE SEQUENCE [LARGE SCALE GENOMIC DNA]</scope>
    <source>
        <strain evidence="4 5">DSM 44952</strain>
    </source>
</reference>
<keyword evidence="2" id="KW-1133">Transmembrane helix</keyword>
<name>A0A370H8U4_9NOCA</name>
<dbReference type="OrthoDB" id="9795587at2"/>
<dbReference type="Proteomes" id="UP000255355">
    <property type="component" value="Unassembled WGS sequence"/>
</dbReference>
<feature type="transmembrane region" description="Helical" evidence="2">
    <location>
        <begin position="92"/>
        <end position="110"/>
    </location>
</feature>
<protein>
    <submittedName>
        <fullName evidence="4">DMSO/TMAO reductase YedYZ molybdopterin-dependent catalytic subunit</fullName>
    </submittedName>
</protein>
<sequence length="529" mass="55194">MTGSGLRAACGIVAAGLTLGVAELVAVPVGQGSAPLAAIGSTVVDGTPDKVREWAIDTFGTNDKLVLFVCMGIVAVGVAVVAGRVERTGRPFGSALLAVFGLAAAIVAASRPTASWTWALPSLVGAVVGILVLRWLIRRCDAAAGVSAGEADRPPSSAVGSARSAGASGPTAGGLDRRQAVRGIVGVGILAAATGLTGRLLGARAHSVSSERAAVQLPPPKAPAPPVDPGADLRIPGLTPYLTSNADFYRIDTALVVPQVSTDTWSLRIHGMVEREIRLSYADLVRRPAVERLVTLACVSNPVGGDLIGNARWLGYRLDELLAEARPHPDADMVLSRSIDGFTAGSPLSAFTDGRDALLAVGMNGEPLPVAHGYPARLVVPGLYGYVSATKWVTELEITRFDRAQAYWTKRGWSARGPIKTGTRIDTPRAGARPSGGRVVVAGVAWAQHRGIRAVEVQIDDGPWEPARLAAEPSIDTWRQWTYDWDATPGPHTLRARSTDGTGQVQTSEVRDVIPDGATGYPTVSVRVG</sequence>
<dbReference type="SUPFAM" id="SSF81296">
    <property type="entry name" value="E set domains"/>
    <property type="match status" value="1"/>
</dbReference>
<dbReference type="EMBL" id="QQAZ01000003">
    <property type="protein sequence ID" value="RDI53095.1"/>
    <property type="molecule type" value="Genomic_DNA"/>
</dbReference>
<dbReference type="GO" id="GO:0006790">
    <property type="term" value="P:sulfur compound metabolic process"/>
    <property type="evidence" value="ECO:0007669"/>
    <property type="project" value="TreeGrafter"/>
</dbReference>
<dbReference type="GO" id="GO:0008482">
    <property type="term" value="F:sulfite oxidase activity"/>
    <property type="evidence" value="ECO:0007669"/>
    <property type="project" value="TreeGrafter"/>
</dbReference>
<evidence type="ECO:0000313" key="4">
    <source>
        <dbReference type="EMBL" id="RDI53095.1"/>
    </source>
</evidence>
<comment type="caution">
    <text evidence="4">The sequence shown here is derived from an EMBL/GenBank/DDBJ whole genome shotgun (WGS) entry which is preliminary data.</text>
</comment>
<gene>
    <name evidence="4" type="ORF">DFR68_103483</name>
</gene>
<dbReference type="InterPro" id="IPR014756">
    <property type="entry name" value="Ig_E-set"/>
</dbReference>
<evidence type="ECO:0000313" key="5">
    <source>
        <dbReference type="Proteomes" id="UP000255355"/>
    </source>
</evidence>
<dbReference type="AlphaFoldDB" id="A0A370H8U4"/>
<feature type="transmembrane region" description="Helical" evidence="2">
    <location>
        <begin position="116"/>
        <end position="137"/>
    </location>
</feature>
<dbReference type="Gene3D" id="2.60.40.650">
    <property type="match status" value="1"/>
</dbReference>
<dbReference type="GO" id="GO:0020037">
    <property type="term" value="F:heme binding"/>
    <property type="evidence" value="ECO:0007669"/>
    <property type="project" value="TreeGrafter"/>
</dbReference>
<organism evidence="4 5">
    <name type="scientific">Nocardia mexicana</name>
    <dbReference type="NCBI Taxonomy" id="279262"/>
    <lineage>
        <taxon>Bacteria</taxon>
        <taxon>Bacillati</taxon>
        <taxon>Actinomycetota</taxon>
        <taxon>Actinomycetes</taxon>
        <taxon>Mycobacteriales</taxon>
        <taxon>Nocardiaceae</taxon>
        <taxon>Nocardia</taxon>
    </lineage>
</organism>
<keyword evidence="5" id="KW-1185">Reference proteome</keyword>
<evidence type="ECO:0000259" key="3">
    <source>
        <dbReference type="Pfam" id="PF00174"/>
    </source>
</evidence>
<dbReference type="Pfam" id="PF00174">
    <property type="entry name" value="Oxidored_molyb"/>
    <property type="match status" value="1"/>
</dbReference>
<dbReference type="InterPro" id="IPR036374">
    <property type="entry name" value="OxRdtase_Mopterin-bd_sf"/>
</dbReference>
<dbReference type="GO" id="GO:0043546">
    <property type="term" value="F:molybdopterin cofactor binding"/>
    <property type="evidence" value="ECO:0007669"/>
    <property type="project" value="TreeGrafter"/>
</dbReference>
<dbReference type="STRING" id="1210089.GCA_001613165_00351"/>
<feature type="region of interest" description="Disordered" evidence="1">
    <location>
        <begin position="147"/>
        <end position="175"/>
    </location>
</feature>
<feature type="domain" description="Oxidoreductase molybdopterin-binding" evidence="3">
    <location>
        <begin position="256"/>
        <end position="408"/>
    </location>
</feature>
<accession>A0A370H8U4</accession>
<dbReference type="Gene3D" id="3.90.420.10">
    <property type="entry name" value="Oxidoreductase, molybdopterin-binding domain"/>
    <property type="match status" value="1"/>
</dbReference>
<proteinExistence type="predicted"/>
<keyword evidence="2" id="KW-0812">Transmembrane</keyword>
<dbReference type="InterPro" id="IPR000572">
    <property type="entry name" value="OxRdtase_Mopterin-bd_dom"/>
</dbReference>
<evidence type="ECO:0000256" key="1">
    <source>
        <dbReference type="SAM" id="MobiDB-lite"/>
    </source>
</evidence>
<feature type="compositionally biased region" description="Low complexity" evidence="1">
    <location>
        <begin position="154"/>
        <end position="174"/>
    </location>
</feature>
<evidence type="ECO:0000256" key="2">
    <source>
        <dbReference type="SAM" id="Phobius"/>
    </source>
</evidence>